<dbReference type="EMBL" id="CAJPWZ010003239">
    <property type="protein sequence ID" value="CAG2254322.1"/>
    <property type="molecule type" value="Genomic_DNA"/>
</dbReference>
<evidence type="ECO:0000313" key="2">
    <source>
        <dbReference type="Proteomes" id="UP000683360"/>
    </source>
</evidence>
<dbReference type="CDD" id="cd00303">
    <property type="entry name" value="retropepsin_like"/>
    <property type="match status" value="1"/>
</dbReference>
<evidence type="ECO:0000313" key="1">
    <source>
        <dbReference type="EMBL" id="CAG2254322.1"/>
    </source>
</evidence>
<gene>
    <name evidence="1" type="ORF">MEDL_65806</name>
</gene>
<dbReference type="Proteomes" id="UP000683360">
    <property type="component" value="Unassembled WGS sequence"/>
</dbReference>
<sequence length="213" mass="23631">MTRPTIKINEIKQCGLFAKVFLEIRNLILVDTGSAVTCISKFFYDKLKLKIKYEPISTTLVAASGGNLKVDGKVKLPFKIDGVSFEHDFVVVELDNMSGILGIDLLKTSEAQLNISKALVIMPDETVINLKKIQSNSCALIRLKERMLVPANTETAFKITVPKNMRENNMLIEPNAHLAKQGILIFNALVNAKDNKVVISALNCTDRDITLKN</sequence>
<dbReference type="InterPro" id="IPR021109">
    <property type="entry name" value="Peptidase_aspartic_dom_sf"/>
</dbReference>
<proteinExistence type="predicted"/>
<dbReference type="AlphaFoldDB" id="A0A8S3VDR9"/>
<dbReference type="Pfam" id="PF08284">
    <property type="entry name" value="RVP_2"/>
    <property type="match status" value="1"/>
</dbReference>
<organism evidence="1 2">
    <name type="scientific">Mytilus edulis</name>
    <name type="common">Blue mussel</name>
    <dbReference type="NCBI Taxonomy" id="6550"/>
    <lineage>
        <taxon>Eukaryota</taxon>
        <taxon>Metazoa</taxon>
        <taxon>Spiralia</taxon>
        <taxon>Lophotrochozoa</taxon>
        <taxon>Mollusca</taxon>
        <taxon>Bivalvia</taxon>
        <taxon>Autobranchia</taxon>
        <taxon>Pteriomorphia</taxon>
        <taxon>Mytilida</taxon>
        <taxon>Mytiloidea</taxon>
        <taxon>Mytilidae</taxon>
        <taxon>Mytilinae</taxon>
        <taxon>Mytilus</taxon>
    </lineage>
</organism>
<evidence type="ECO:0008006" key="3">
    <source>
        <dbReference type="Google" id="ProtNLM"/>
    </source>
</evidence>
<protein>
    <recommendedName>
        <fullName evidence="3">Peptidase A2 domain-containing protein</fullName>
    </recommendedName>
</protein>
<dbReference type="OrthoDB" id="6157736at2759"/>
<comment type="caution">
    <text evidence="1">The sequence shown here is derived from an EMBL/GenBank/DDBJ whole genome shotgun (WGS) entry which is preliminary data.</text>
</comment>
<keyword evidence="2" id="KW-1185">Reference proteome</keyword>
<dbReference type="Gene3D" id="2.40.70.10">
    <property type="entry name" value="Acid Proteases"/>
    <property type="match status" value="1"/>
</dbReference>
<reference evidence="1" key="1">
    <citation type="submission" date="2021-03" db="EMBL/GenBank/DDBJ databases">
        <authorList>
            <person name="Bekaert M."/>
        </authorList>
    </citation>
    <scope>NUCLEOTIDE SEQUENCE</scope>
</reference>
<accession>A0A8S3VDR9</accession>
<dbReference type="SUPFAM" id="SSF50630">
    <property type="entry name" value="Acid proteases"/>
    <property type="match status" value="1"/>
</dbReference>
<name>A0A8S3VDR9_MYTED</name>